<keyword evidence="2" id="KW-0732">Signal</keyword>
<dbReference type="SMART" id="SM00740">
    <property type="entry name" value="PASTA"/>
    <property type="match status" value="1"/>
</dbReference>
<dbReference type="STRING" id="310781.SAMN05216259_105386"/>
<dbReference type="Pfam" id="PF03793">
    <property type="entry name" value="PASTA"/>
    <property type="match status" value="1"/>
</dbReference>
<accession>A0A1H0DXG1</accession>
<feature type="signal peptide" evidence="2">
    <location>
        <begin position="1"/>
        <end position="21"/>
    </location>
</feature>
<dbReference type="RefSeq" id="WP_093784645.1">
    <property type="nucleotide sequence ID" value="NZ_FNIE01000005.1"/>
</dbReference>
<feature type="compositionally biased region" description="Basic residues" evidence="1">
    <location>
        <begin position="151"/>
        <end position="171"/>
    </location>
</feature>
<dbReference type="AlphaFoldDB" id="A0A1H0DXG1"/>
<dbReference type="InterPro" id="IPR005543">
    <property type="entry name" value="PASTA_dom"/>
</dbReference>
<dbReference type="Proteomes" id="UP000199341">
    <property type="component" value="Unassembled WGS sequence"/>
</dbReference>
<evidence type="ECO:0000256" key="1">
    <source>
        <dbReference type="SAM" id="MobiDB-lite"/>
    </source>
</evidence>
<organism evidence="4 5">
    <name type="scientific">Actinacidiphila guanduensis</name>
    <dbReference type="NCBI Taxonomy" id="310781"/>
    <lineage>
        <taxon>Bacteria</taxon>
        <taxon>Bacillati</taxon>
        <taxon>Actinomycetota</taxon>
        <taxon>Actinomycetes</taxon>
        <taxon>Kitasatosporales</taxon>
        <taxon>Streptomycetaceae</taxon>
        <taxon>Actinacidiphila</taxon>
    </lineage>
</organism>
<protein>
    <recommendedName>
        <fullName evidence="3">PASTA domain-containing protein</fullName>
    </recommendedName>
</protein>
<reference evidence="4 5" key="1">
    <citation type="submission" date="2016-10" db="EMBL/GenBank/DDBJ databases">
        <authorList>
            <person name="de Groot N.N."/>
        </authorList>
    </citation>
    <scope>NUCLEOTIDE SEQUENCE [LARGE SCALE GENOMIC DNA]</scope>
    <source>
        <strain evidence="4 5">CGMCC 4.2022</strain>
    </source>
</reference>
<keyword evidence="5" id="KW-1185">Reference proteome</keyword>
<feature type="domain" description="PASTA" evidence="3">
    <location>
        <begin position="32"/>
        <end position="104"/>
    </location>
</feature>
<evidence type="ECO:0000259" key="3">
    <source>
        <dbReference type="SMART" id="SM00740"/>
    </source>
</evidence>
<dbReference type="PROSITE" id="PS51257">
    <property type="entry name" value="PROKAR_LIPOPROTEIN"/>
    <property type="match status" value="1"/>
</dbReference>
<sequence>MRGARTAAVGLAVAGALAAVAACGGGPGYKKTGTTATLPGMTGRTLAAARSAANSAGFHNVQVSDATGAKRSTADATAWRVCFQKPGSGTSSDTGVPVRLSVARSYEPCPAEDASNTSSPHPTRTHRTTIHHYYGGSGSGSSDDSTTTHHTTTHHSTTHHSTSHHSSSHHH</sequence>
<dbReference type="EMBL" id="FNIE01000005">
    <property type="protein sequence ID" value="SDN74716.1"/>
    <property type="molecule type" value="Genomic_DNA"/>
</dbReference>
<evidence type="ECO:0000256" key="2">
    <source>
        <dbReference type="SAM" id="SignalP"/>
    </source>
</evidence>
<feature type="chain" id="PRO_5011580965" description="PASTA domain-containing protein" evidence="2">
    <location>
        <begin position="22"/>
        <end position="171"/>
    </location>
</feature>
<feature type="compositionally biased region" description="Low complexity" evidence="1">
    <location>
        <begin position="140"/>
        <end position="150"/>
    </location>
</feature>
<proteinExistence type="predicted"/>
<evidence type="ECO:0000313" key="4">
    <source>
        <dbReference type="EMBL" id="SDN74716.1"/>
    </source>
</evidence>
<dbReference type="Gene3D" id="3.30.10.20">
    <property type="match status" value="1"/>
</dbReference>
<feature type="region of interest" description="Disordered" evidence="1">
    <location>
        <begin position="109"/>
        <end position="171"/>
    </location>
</feature>
<dbReference type="OrthoDB" id="4335972at2"/>
<gene>
    <name evidence="4" type="ORF">SAMN05216259_105386</name>
</gene>
<name>A0A1H0DXG1_9ACTN</name>
<evidence type="ECO:0000313" key="5">
    <source>
        <dbReference type="Proteomes" id="UP000199341"/>
    </source>
</evidence>